<evidence type="ECO:0000313" key="1">
    <source>
        <dbReference type="EMBL" id="CAD2209284.1"/>
    </source>
</evidence>
<name>A0A6V7YCP6_MELEN</name>
<gene>
    <name evidence="1" type="ORF">MENT_LOCUS63422</name>
</gene>
<evidence type="ECO:0000313" key="2">
    <source>
        <dbReference type="Proteomes" id="UP000580250"/>
    </source>
</evidence>
<dbReference type="Proteomes" id="UP000580250">
    <property type="component" value="Unassembled WGS sequence"/>
</dbReference>
<dbReference type="AlphaFoldDB" id="A0A6V7YCP6"/>
<sequence length="131" mass="14837">MDLPKEFLAEVLNERICLASNFSSGNEKKNLTTTTNSSLSCPTQTNKQQESAIIEANKYLENLKSMSIHVLLGHSECKEVGDKLCSAMQDTEVFIVNLMLYFLKYSSVFSKKVLQMTTFYVNTSKIRYTSI</sequence>
<dbReference type="EMBL" id="CAJEWN010004094">
    <property type="protein sequence ID" value="CAD2209284.1"/>
    <property type="molecule type" value="Genomic_DNA"/>
</dbReference>
<organism evidence="1 2">
    <name type="scientific">Meloidogyne enterolobii</name>
    <name type="common">Root-knot nematode worm</name>
    <name type="synonym">Meloidogyne mayaguensis</name>
    <dbReference type="NCBI Taxonomy" id="390850"/>
    <lineage>
        <taxon>Eukaryota</taxon>
        <taxon>Metazoa</taxon>
        <taxon>Ecdysozoa</taxon>
        <taxon>Nematoda</taxon>
        <taxon>Chromadorea</taxon>
        <taxon>Rhabditida</taxon>
        <taxon>Tylenchina</taxon>
        <taxon>Tylenchomorpha</taxon>
        <taxon>Tylenchoidea</taxon>
        <taxon>Meloidogynidae</taxon>
        <taxon>Meloidogyninae</taxon>
        <taxon>Meloidogyne</taxon>
    </lineage>
</organism>
<reference evidence="1 2" key="1">
    <citation type="submission" date="2020-08" db="EMBL/GenBank/DDBJ databases">
        <authorList>
            <person name="Koutsovoulos G."/>
            <person name="Danchin GJ E."/>
        </authorList>
    </citation>
    <scope>NUCLEOTIDE SEQUENCE [LARGE SCALE GENOMIC DNA]</scope>
</reference>
<accession>A0A6V7YCP6</accession>
<proteinExistence type="predicted"/>
<protein>
    <submittedName>
        <fullName evidence="1">Uncharacterized protein</fullName>
    </submittedName>
</protein>
<comment type="caution">
    <text evidence="1">The sequence shown here is derived from an EMBL/GenBank/DDBJ whole genome shotgun (WGS) entry which is preliminary data.</text>
</comment>